<evidence type="ECO:0000256" key="1">
    <source>
        <dbReference type="SAM" id="Phobius"/>
    </source>
</evidence>
<dbReference type="Proteomes" id="UP000054549">
    <property type="component" value="Unassembled WGS sequence"/>
</dbReference>
<accession>A0A0C2WXU8</accession>
<name>A0A0C2WXU8_AMAMK</name>
<dbReference type="InParanoid" id="A0A0C2WXU8"/>
<organism evidence="2 3">
    <name type="scientific">Amanita muscaria (strain Koide BX008)</name>
    <dbReference type="NCBI Taxonomy" id="946122"/>
    <lineage>
        <taxon>Eukaryota</taxon>
        <taxon>Fungi</taxon>
        <taxon>Dikarya</taxon>
        <taxon>Basidiomycota</taxon>
        <taxon>Agaricomycotina</taxon>
        <taxon>Agaricomycetes</taxon>
        <taxon>Agaricomycetidae</taxon>
        <taxon>Agaricales</taxon>
        <taxon>Pluteineae</taxon>
        <taxon>Amanitaceae</taxon>
        <taxon>Amanita</taxon>
    </lineage>
</organism>
<proteinExistence type="predicted"/>
<sequence length="85" mass="9984">MVESATEGSLSFLLRRNGRSSRDIACGWWRLGPWNWMKEERKRIYRFFNWNTRASFLTGIGLGFFFRSAGHWLYESRVVENSGSG</sequence>
<dbReference type="EMBL" id="KN818287">
    <property type="protein sequence ID" value="KIL61223.1"/>
    <property type="molecule type" value="Genomic_DNA"/>
</dbReference>
<keyword evidence="3" id="KW-1185">Reference proteome</keyword>
<gene>
    <name evidence="2" type="ORF">M378DRAFT_864454</name>
</gene>
<dbReference type="AlphaFoldDB" id="A0A0C2WXU8"/>
<evidence type="ECO:0000313" key="3">
    <source>
        <dbReference type="Proteomes" id="UP000054549"/>
    </source>
</evidence>
<evidence type="ECO:0000313" key="2">
    <source>
        <dbReference type="EMBL" id="KIL61223.1"/>
    </source>
</evidence>
<feature type="transmembrane region" description="Helical" evidence="1">
    <location>
        <begin position="47"/>
        <end position="66"/>
    </location>
</feature>
<reference evidence="2 3" key="1">
    <citation type="submission" date="2014-04" db="EMBL/GenBank/DDBJ databases">
        <title>Evolutionary Origins and Diversification of the Mycorrhizal Mutualists.</title>
        <authorList>
            <consortium name="DOE Joint Genome Institute"/>
            <consortium name="Mycorrhizal Genomics Consortium"/>
            <person name="Kohler A."/>
            <person name="Kuo A."/>
            <person name="Nagy L.G."/>
            <person name="Floudas D."/>
            <person name="Copeland A."/>
            <person name="Barry K.W."/>
            <person name="Cichocki N."/>
            <person name="Veneault-Fourrey C."/>
            <person name="LaButti K."/>
            <person name="Lindquist E.A."/>
            <person name="Lipzen A."/>
            <person name="Lundell T."/>
            <person name="Morin E."/>
            <person name="Murat C."/>
            <person name="Riley R."/>
            <person name="Ohm R."/>
            <person name="Sun H."/>
            <person name="Tunlid A."/>
            <person name="Henrissat B."/>
            <person name="Grigoriev I.V."/>
            <person name="Hibbett D.S."/>
            <person name="Martin F."/>
        </authorList>
    </citation>
    <scope>NUCLEOTIDE SEQUENCE [LARGE SCALE GENOMIC DNA]</scope>
    <source>
        <strain evidence="2 3">Koide BX008</strain>
    </source>
</reference>
<keyword evidence="1" id="KW-0472">Membrane</keyword>
<keyword evidence="1" id="KW-0812">Transmembrane</keyword>
<protein>
    <submittedName>
        <fullName evidence="2">Uncharacterized protein</fullName>
    </submittedName>
</protein>
<keyword evidence="1" id="KW-1133">Transmembrane helix</keyword>
<dbReference type="HOGENOM" id="CLU_2512191_0_0_1"/>